<name>V8NEE5_OPHHA</name>
<feature type="compositionally biased region" description="Basic and acidic residues" evidence="1">
    <location>
        <begin position="80"/>
        <end position="95"/>
    </location>
</feature>
<dbReference type="AlphaFoldDB" id="V8NEE5"/>
<proteinExistence type="predicted"/>
<evidence type="ECO:0000313" key="3">
    <source>
        <dbReference type="Proteomes" id="UP000018936"/>
    </source>
</evidence>
<gene>
    <name evidence="2" type="primary">Srst</name>
    <name evidence="2" type="ORF">L345_14328</name>
</gene>
<protein>
    <submittedName>
        <fullName evidence="2">Octapeptide-repeat protein T2</fullName>
    </submittedName>
</protein>
<evidence type="ECO:0000313" key="2">
    <source>
        <dbReference type="EMBL" id="ETE59937.1"/>
    </source>
</evidence>
<organism evidence="2 3">
    <name type="scientific">Ophiophagus hannah</name>
    <name type="common">King cobra</name>
    <name type="synonym">Naja hannah</name>
    <dbReference type="NCBI Taxonomy" id="8665"/>
    <lineage>
        <taxon>Eukaryota</taxon>
        <taxon>Metazoa</taxon>
        <taxon>Chordata</taxon>
        <taxon>Craniata</taxon>
        <taxon>Vertebrata</taxon>
        <taxon>Euteleostomi</taxon>
        <taxon>Lepidosauria</taxon>
        <taxon>Squamata</taxon>
        <taxon>Bifurcata</taxon>
        <taxon>Unidentata</taxon>
        <taxon>Episquamata</taxon>
        <taxon>Toxicofera</taxon>
        <taxon>Serpentes</taxon>
        <taxon>Colubroidea</taxon>
        <taxon>Elapidae</taxon>
        <taxon>Elapinae</taxon>
        <taxon>Ophiophagus</taxon>
    </lineage>
</organism>
<feature type="compositionally biased region" description="Basic and acidic residues" evidence="1">
    <location>
        <begin position="144"/>
        <end position="161"/>
    </location>
</feature>
<evidence type="ECO:0000256" key="1">
    <source>
        <dbReference type="SAM" id="MobiDB-lite"/>
    </source>
</evidence>
<keyword evidence="3" id="KW-1185">Reference proteome</keyword>
<dbReference type="EMBL" id="AZIM01005102">
    <property type="protein sequence ID" value="ETE59937.1"/>
    <property type="molecule type" value="Genomic_DNA"/>
</dbReference>
<feature type="non-terminal residue" evidence="2">
    <location>
        <position position="1"/>
    </location>
</feature>
<feature type="region of interest" description="Disordered" evidence="1">
    <location>
        <begin position="80"/>
        <end position="184"/>
    </location>
</feature>
<feature type="compositionally biased region" description="Basic residues" evidence="1">
    <location>
        <begin position="128"/>
        <end position="143"/>
    </location>
</feature>
<sequence>MKTEVCFGDRFVFLMRVNNDAFGRKGLGSENGNAKIKMTYLPGDECTQAHTDTNTHTLLRTVICSKVRRRILDIWQHEEGREAGKKRGRIKEKEGRKGKKHKREGKEEGREGGRKQKGRQGGREEGLKRRKERKKETCKRRKGGREEGLKRRREGWKEGRQGGRKKAQGNCLRNPSAITHGLKT</sequence>
<accession>V8NEE5</accession>
<comment type="caution">
    <text evidence="2">The sequence shown here is derived from an EMBL/GenBank/DDBJ whole genome shotgun (WGS) entry which is preliminary data.</text>
</comment>
<reference evidence="2 3" key="1">
    <citation type="journal article" date="2013" name="Proc. Natl. Acad. Sci. U.S.A.">
        <title>The king cobra genome reveals dynamic gene evolution and adaptation in the snake venom system.</title>
        <authorList>
            <person name="Vonk F.J."/>
            <person name="Casewell N.R."/>
            <person name="Henkel C.V."/>
            <person name="Heimberg A.M."/>
            <person name="Jansen H.J."/>
            <person name="McCleary R.J."/>
            <person name="Kerkkamp H.M."/>
            <person name="Vos R.A."/>
            <person name="Guerreiro I."/>
            <person name="Calvete J.J."/>
            <person name="Wuster W."/>
            <person name="Woods A.E."/>
            <person name="Logan J.M."/>
            <person name="Harrison R.A."/>
            <person name="Castoe T.A."/>
            <person name="de Koning A.P."/>
            <person name="Pollock D.D."/>
            <person name="Yandell M."/>
            <person name="Calderon D."/>
            <person name="Renjifo C."/>
            <person name="Currier R.B."/>
            <person name="Salgado D."/>
            <person name="Pla D."/>
            <person name="Sanz L."/>
            <person name="Hyder A.S."/>
            <person name="Ribeiro J.M."/>
            <person name="Arntzen J.W."/>
            <person name="van den Thillart G.E."/>
            <person name="Boetzer M."/>
            <person name="Pirovano W."/>
            <person name="Dirks R.P."/>
            <person name="Spaink H.P."/>
            <person name="Duboule D."/>
            <person name="McGlinn E."/>
            <person name="Kini R.M."/>
            <person name="Richardson M.K."/>
        </authorList>
    </citation>
    <scope>NUCLEOTIDE SEQUENCE</scope>
    <source>
        <tissue evidence="2">Blood</tissue>
    </source>
</reference>
<dbReference type="Proteomes" id="UP000018936">
    <property type="component" value="Unassembled WGS sequence"/>
</dbReference>
<feature type="compositionally biased region" description="Basic and acidic residues" evidence="1">
    <location>
        <begin position="104"/>
        <end position="114"/>
    </location>
</feature>